<evidence type="ECO:0000259" key="4">
    <source>
        <dbReference type="Pfam" id="PF04715"/>
    </source>
</evidence>
<feature type="domain" description="Anthranilate synthase component I N-terminal" evidence="4">
    <location>
        <begin position="18"/>
        <end position="136"/>
    </location>
</feature>
<dbReference type="Gene3D" id="3.60.120.10">
    <property type="entry name" value="Anthranilate synthase"/>
    <property type="match status" value="1"/>
</dbReference>
<dbReference type="PANTHER" id="PTHR11236">
    <property type="entry name" value="AMINOBENZOATE/ANTHRANILATE SYNTHASE"/>
    <property type="match status" value="1"/>
</dbReference>
<evidence type="ECO:0000256" key="2">
    <source>
        <dbReference type="ARBA" id="ARBA00022679"/>
    </source>
</evidence>
<reference evidence="6" key="1">
    <citation type="journal article" date="2019" name="Int. J. Syst. Evol. Microbiol.">
        <title>The Global Catalogue of Microorganisms (GCM) 10K type strain sequencing project: providing services to taxonomists for standard genome sequencing and annotation.</title>
        <authorList>
            <consortium name="The Broad Institute Genomics Platform"/>
            <consortium name="The Broad Institute Genome Sequencing Center for Infectious Disease"/>
            <person name="Wu L."/>
            <person name="Ma J."/>
        </authorList>
    </citation>
    <scope>NUCLEOTIDE SEQUENCE [LARGE SCALE GENOMIC DNA]</scope>
    <source>
        <strain evidence="6">CCUG 59858</strain>
    </source>
</reference>
<dbReference type="GO" id="GO:0046820">
    <property type="term" value="F:4-amino-4-deoxychorismate synthase activity"/>
    <property type="evidence" value="ECO:0007669"/>
    <property type="project" value="UniProtKB-EC"/>
</dbReference>
<dbReference type="PANTHER" id="PTHR11236:SF50">
    <property type="entry name" value="AMINODEOXYCHORISMATE SYNTHASE COMPONENT 1"/>
    <property type="match status" value="1"/>
</dbReference>
<evidence type="ECO:0000313" key="5">
    <source>
        <dbReference type="EMBL" id="MFC3907634.1"/>
    </source>
</evidence>
<name>A0ABV8CBS8_9GAMM</name>
<dbReference type="InterPro" id="IPR005802">
    <property type="entry name" value="ADC_synth_comp_1"/>
</dbReference>
<dbReference type="NCBIfam" id="TIGR00553">
    <property type="entry name" value="pabB"/>
    <property type="match status" value="1"/>
</dbReference>
<gene>
    <name evidence="5" type="primary">pabB</name>
    <name evidence="5" type="ORF">ACFORL_00890</name>
</gene>
<dbReference type="EMBL" id="JBHSAB010000001">
    <property type="protein sequence ID" value="MFC3907634.1"/>
    <property type="molecule type" value="Genomic_DNA"/>
</dbReference>
<dbReference type="InterPro" id="IPR006805">
    <property type="entry name" value="Anth_synth_I_N"/>
</dbReference>
<feature type="domain" description="Chorismate-utilising enzyme C-terminal" evidence="3">
    <location>
        <begin position="179"/>
        <end position="432"/>
    </location>
</feature>
<accession>A0ABV8CBS8</accession>
<proteinExistence type="predicted"/>
<evidence type="ECO:0000256" key="1">
    <source>
        <dbReference type="ARBA" id="ARBA00013139"/>
    </source>
</evidence>
<dbReference type="Pfam" id="PF04715">
    <property type="entry name" value="Anth_synt_I_N"/>
    <property type="match status" value="1"/>
</dbReference>
<organism evidence="5 6">
    <name type="scientific">Legionella dresdenensis</name>
    <dbReference type="NCBI Taxonomy" id="450200"/>
    <lineage>
        <taxon>Bacteria</taxon>
        <taxon>Pseudomonadati</taxon>
        <taxon>Pseudomonadota</taxon>
        <taxon>Gammaproteobacteria</taxon>
        <taxon>Legionellales</taxon>
        <taxon>Legionellaceae</taxon>
        <taxon>Legionella</taxon>
    </lineage>
</organism>
<evidence type="ECO:0000313" key="6">
    <source>
        <dbReference type="Proteomes" id="UP001595758"/>
    </source>
</evidence>
<dbReference type="RefSeq" id="WP_382340171.1">
    <property type="nucleotide sequence ID" value="NZ_JBHSAB010000001.1"/>
</dbReference>
<dbReference type="PRINTS" id="PR00095">
    <property type="entry name" value="ANTSNTHASEI"/>
</dbReference>
<dbReference type="InterPro" id="IPR005801">
    <property type="entry name" value="ADC_synthase"/>
</dbReference>
<keyword evidence="2 5" id="KW-0808">Transferase</keyword>
<dbReference type="SUPFAM" id="SSF56322">
    <property type="entry name" value="ADC synthase"/>
    <property type="match status" value="1"/>
</dbReference>
<keyword evidence="6" id="KW-1185">Reference proteome</keyword>
<dbReference type="InterPro" id="IPR015890">
    <property type="entry name" value="Chorismate_C"/>
</dbReference>
<protein>
    <recommendedName>
        <fullName evidence="1">aminodeoxychorismate synthase</fullName>
        <ecNumber evidence="1">2.6.1.85</ecNumber>
    </recommendedName>
</protein>
<dbReference type="Pfam" id="PF00425">
    <property type="entry name" value="Chorismate_bind"/>
    <property type="match status" value="1"/>
</dbReference>
<dbReference type="Proteomes" id="UP001595758">
    <property type="component" value="Unassembled WGS sequence"/>
</dbReference>
<sequence>MSKFQLFELKYEHDMGQFYDRLRNLPGFVLLESSDHSRGRYDIVSAIPYHTITFQPKSEQIKNIFRFIEEAVPQRQYGLTLPFQGGAIGFFSYDLACLLRGLPLQDSLFSNQLPLAEFKLYDWAIITDHHLRKVTLFVANTQPDTKDLIQDVLACWHRAGNESQSDYAVKSAFTPLIRESDYAIAFKIIQEELKRGRCYQVNYTQPYIAPIAGDPWQAYIRIRQKNPVPYAAFMQTADASILSFSPERFIKMTDKTLLASPIKGSEKRSADANEDEFLKNRLINSLKNRAENVMIVDLLRNDLGKIAKPGTVKVEKLCALESYAAVHHLVSTITAQCRDEVTALQAFESCFPCGSITGAPKLEAMKVIVEREKYSRGVYCGSIAYFSAHGDFDSNVAIRTLTALDGQLHMAAGGGIVIDSNCEDEYEECNTKIAAIIRGLL</sequence>
<dbReference type="InterPro" id="IPR019999">
    <property type="entry name" value="Anth_synth_I-like"/>
</dbReference>
<evidence type="ECO:0000259" key="3">
    <source>
        <dbReference type="Pfam" id="PF00425"/>
    </source>
</evidence>
<keyword evidence="5" id="KW-0032">Aminotransferase</keyword>
<comment type="caution">
    <text evidence="5">The sequence shown here is derived from an EMBL/GenBank/DDBJ whole genome shotgun (WGS) entry which is preliminary data.</text>
</comment>
<dbReference type="EC" id="2.6.1.85" evidence="1"/>